<accession>A0A512HA90</accession>
<reference evidence="4 5" key="1">
    <citation type="submission" date="2019-07" db="EMBL/GenBank/DDBJ databases">
        <title>Whole genome shotgun sequence of Rhodospirillum oryzae NBRC 107573.</title>
        <authorList>
            <person name="Hosoyama A."/>
            <person name="Uohara A."/>
            <person name="Ohji S."/>
            <person name="Ichikawa N."/>
        </authorList>
    </citation>
    <scope>NUCLEOTIDE SEQUENCE [LARGE SCALE GENOMIC DNA]</scope>
    <source>
        <strain evidence="4 5">NBRC 107573</strain>
    </source>
</reference>
<feature type="signal peptide" evidence="2">
    <location>
        <begin position="1"/>
        <end position="34"/>
    </location>
</feature>
<dbReference type="InterPro" id="IPR036249">
    <property type="entry name" value="Thioredoxin-like_sf"/>
</dbReference>
<gene>
    <name evidence="4" type="ORF">ROR02_25020</name>
</gene>
<proteinExistence type="predicted"/>
<evidence type="ECO:0000256" key="2">
    <source>
        <dbReference type="SAM" id="SignalP"/>
    </source>
</evidence>
<dbReference type="GO" id="GO:0015036">
    <property type="term" value="F:disulfide oxidoreductase activity"/>
    <property type="evidence" value="ECO:0007669"/>
    <property type="project" value="UniProtKB-ARBA"/>
</dbReference>
<dbReference type="InterPro" id="IPR001853">
    <property type="entry name" value="DSBA-like_thioredoxin_dom"/>
</dbReference>
<evidence type="ECO:0000256" key="1">
    <source>
        <dbReference type="ARBA" id="ARBA00023284"/>
    </source>
</evidence>
<dbReference type="PANTHER" id="PTHR35272:SF3">
    <property type="entry name" value="THIOL:DISULFIDE INTERCHANGE PROTEIN DSBC"/>
    <property type="match status" value="1"/>
</dbReference>
<evidence type="ECO:0000313" key="5">
    <source>
        <dbReference type="Proteomes" id="UP000321567"/>
    </source>
</evidence>
<comment type="caution">
    <text evidence="4">The sequence shown here is derived from an EMBL/GenBank/DDBJ whole genome shotgun (WGS) entry which is preliminary data.</text>
</comment>
<dbReference type="InterPro" id="IPR051470">
    <property type="entry name" value="Thiol:disulfide_interchange"/>
</dbReference>
<feature type="chain" id="PRO_5021981803" evidence="2">
    <location>
        <begin position="35"/>
        <end position="262"/>
    </location>
</feature>
<dbReference type="SUPFAM" id="SSF52833">
    <property type="entry name" value="Thioredoxin-like"/>
    <property type="match status" value="1"/>
</dbReference>
<dbReference type="PROSITE" id="PS00194">
    <property type="entry name" value="THIOREDOXIN_1"/>
    <property type="match status" value="1"/>
</dbReference>
<evidence type="ECO:0000313" key="4">
    <source>
        <dbReference type="EMBL" id="GEO82371.1"/>
    </source>
</evidence>
<dbReference type="InterPro" id="IPR013766">
    <property type="entry name" value="Thioredoxin_domain"/>
</dbReference>
<sequence>MRSPARLRRPRVLAAALTGSLLGAALLAAPGAQAADPTEALTPAQADAVRALIRETLTTDPTVLKDAVQAMQAHEQQEEMERASATIRSLGPALTDPPGVPALGNPDGDVTVIEFSDYNCGYCKRVFQSLWEVIQADGKVKLHILEFPILGAESVSAARAALAAIPQGHYESFHRALMAHKGGFSEDKILALAREQGLDAPRLKKDMTSEAVNTLLAQSYHLAQTLGISGTPAFVIGDHLVPGALSAPALKEFIAEARRSKS</sequence>
<dbReference type="InterPro" id="IPR017937">
    <property type="entry name" value="Thioredoxin_CS"/>
</dbReference>
<protein>
    <submittedName>
        <fullName evidence="4">DSBA oxidoreductase</fullName>
    </submittedName>
</protein>
<keyword evidence="2" id="KW-0732">Signal</keyword>
<name>A0A512HA90_9PROT</name>
<dbReference type="EMBL" id="BJZO01000074">
    <property type="protein sequence ID" value="GEO82371.1"/>
    <property type="molecule type" value="Genomic_DNA"/>
</dbReference>
<dbReference type="AlphaFoldDB" id="A0A512HA90"/>
<dbReference type="PROSITE" id="PS51352">
    <property type="entry name" value="THIOREDOXIN_2"/>
    <property type="match status" value="1"/>
</dbReference>
<evidence type="ECO:0000259" key="3">
    <source>
        <dbReference type="PROSITE" id="PS51352"/>
    </source>
</evidence>
<dbReference type="CDD" id="cd03023">
    <property type="entry name" value="DsbA_Com1_like"/>
    <property type="match status" value="1"/>
</dbReference>
<dbReference type="Gene3D" id="3.40.30.10">
    <property type="entry name" value="Glutaredoxin"/>
    <property type="match status" value="1"/>
</dbReference>
<dbReference type="PANTHER" id="PTHR35272">
    <property type="entry name" value="THIOL:DISULFIDE INTERCHANGE PROTEIN DSBC-RELATED"/>
    <property type="match status" value="1"/>
</dbReference>
<keyword evidence="1" id="KW-0676">Redox-active center</keyword>
<dbReference type="Pfam" id="PF01323">
    <property type="entry name" value="DSBA"/>
    <property type="match status" value="1"/>
</dbReference>
<feature type="domain" description="Thioredoxin" evidence="3">
    <location>
        <begin position="28"/>
        <end position="259"/>
    </location>
</feature>
<dbReference type="Proteomes" id="UP000321567">
    <property type="component" value="Unassembled WGS sequence"/>
</dbReference>
<organism evidence="4 5">
    <name type="scientific">Pararhodospirillum oryzae</name>
    <dbReference type="NCBI Taxonomy" id="478448"/>
    <lineage>
        <taxon>Bacteria</taxon>
        <taxon>Pseudomonadati</taxon>
        <taxon>Pseudomonadota</taxon>
        <taxon>Alphaproteobacteria</taxon>
        <taxon>Rhodospirillales</taxon>
        <taxon>Rhodospirillaceae</taxon>
        <taxon>Pararhodospirillum</taxon>
    </lineage>
</organism>
<dbReference type="RefSeq" id="WP_147164389.1">
    <property type="nucleotide sequence ID" value="NZ_BJZO01000074.1"/>
</dbReference>
<dbReference type="OrthoDB" id="9780147at2"/>
<keyword evidence="5" id="KW-1185">Reference proteome</keyword>